<keyword evidence="3" id="KW-1185">Reference proteome</keyword>
<evidence type="ECO:0000313" key="2">
    <source>
        <dbReference type="EMBL" id="KAG0276119.1"/>
    </source>
</evidence>
<dbReference type="EMBL" id="JAAAIL010000401">
    <property type="protein sequence ID" value="KAG0276119.1"/>
    <property type="molecule type" value="Genomic_DNA"/>
</dbReference>
<dbReference type="Proteomes" id="UP001194580">
    <property type="component" value="Unassembled WGS sequence"/>
</dbReference>
<comment type="caution">
    <text evidence="2">The sequence shown here is derived from an EMBL/GenBank/DDBJ whole genome shotgun (WGS) entry which is preliminary data.</text>
</comment>
<gene>
    <name evidence="2" type="ORF">BGZ95_007979</name>
</gene>
<proteinExistence type="predicted"/>
<feature type="non-terminal residue" evidence="2">
    <location>
        <position position="1"/>
    </location>
</feature>
<sequence length="141" mass="16176">NRLKMLKTLLPVLVLAQSCILAVTASHYIAFGFKSGPYFEDRAGICLHDHTGLLMRDYDTFGSGVQNFGFHKNNWSLNVNWKNRNVGLQGHGTFDFQQFGKDWSNYHWQGCWNTDGAPPCSDFQERASKECESYFKSVVWK</sequence>
<protein>
    <submittedName>
        <fullName evidence="2">Uncharacterized protein</fullName>
    </submittedName>
</protein>
<keyword evidence="1" id="KW-0732">Signal</keyword>
<accession>A0AAD4H8Q9</accession>
<feature type="signal peptide" evidence="1">
    <location>
        <begin position="1"/>
        <end position="25"/>
    </location>
</feature>
<name>A0AAD4H8Q9_9FUNG</name>
<organism evidence="2 3">
    <name type="scientific">Linnemannia exigua</name>
    <dbReference type="NCBI Taxonomy" id="604196"/>
    <lineage>
        <taxon>Eukaryota</taxon>
        <taxon>Fungi</taxon>
        <taxon>Fungi incertae sedis</taxon>
        <taxon>Mucoromycota</taxon>
        <taxon>Mortierellomycotina</taxon>
        <taxon>Mortierellomycetes</taxon>
        <taxon>Mortierellales</taxon>
        <taxon>Mortierellaceae</taxon>
        <taxon>Linnemannia</taxon>
    </lineage>
</organism>
<reference evidence="2" key="1">
    <citation type="journal article" date="2020" name="Fungal Divers.">
        <title>Resolving the Mortierellaceae phylogeny through synthesis of multi-gene phylogenetics and phylogenomics.</title>
        <authorList>
            <person name="Vandepol N."/>
            <person name="Liber J."/>
            <person name="Desiro A."/>
            <person name="Na H."/>
            <person name="Kennedy M."/>
            <person name="Barry K."/>
            <person name="Grigoriev I.V."/>
            <person name="Miller A.N."/>
            <person name="O'Donnell K."/>
            <person name="Stajich J.E."/>
            <person name="Bonito G."/>
        </authorList>
    </citation>
    <scope>NUCLEOTIDE SEQUENCE</scope>
    <source>
        <strain evidence="2">NRRL 28262</strain>
    </source>
</reference>
<dbReference type="AlphaFoldDB" id="A0AAD4H8Q9"/>
<feature type="chain" id="PRO_5042118519" evidence="1">
    <location>
        <begin position="26"/>
        <end position="141"/>
    </location>
</feature>
<evidence type="ECO:0000256" key="1">
    <source>
        <dbReference type="SAM" id="SignalP"/>
    </source>
</evidence>
<evidence type="ECO:0000313" key="3">
    <source>
        <dbReference type="Proteomes" id="UP001194580"/>
    </source>
</evidence>